<reference evidence="2" key="1">
    <citation type="submission" date="2016-10" db="EMBL/GenBank/DDBJ databases">
        <authorList>
            <person name="Varghese N."/>
            <person name="Submissions S."/>
        </authorList>
    </citation>
    <scope>NUCLEOTIDE SEQUENCE [LARGE SCALE GENOMIC DNA]</scope>
    <source>
        <strain evidence="2">8N4</strain>
    </source>
</reference>
<dbReference type="EMBL" id="FOGC01000001">
    <property type="protein sequence ID" value="SEQ12166.1"/>
    <property type="molecule type" value="Genomic_DNA"/>
</dbReference>
<dbReference type="AlphaFoldDB" id="A0A1H9DFA7"/>
<proteinExistence type="predicted"/>
<evidence type="ECO:0000313" key="2">
    <source>
        <dbReference type="Proteomes" id="UP000242515"/>
    </source>
</evidence>
<accession>A0A1H9DFA7</accession>
<evidence type="ECO:0000313" key="1">
    <source>
        <dbReference type="EMBL" id="SEQ12166.1"/>
    </source>
</evidence>
<keyword evidence="2" id="KW-1185">Reference proteome</keyword>
<dbReference type="STRING" id="988801.SAMN05216522_101262"/>
<dbReference type="Proteomes" id="UP000242515">
    <property type="component" value="Unassembled WGS sequence"/>
</dbReference>
<gene>
    <name evidence="1" type="ORF">SAMN05216522_101262</name>
</gene>
<protein>
    <submittedName>
        <fullName evidence="1">Uncharacterized protein</fullName>
    </submittedName>
</protein>
<organism evidence="1 2">
    <name type="scientific">Rosenbergiella nectarea</name>
    <dbReference type="NCBI Taxonomy" id="988801"/>
    <lineage>
        <taxon>Bacteria</taxon>
        <taxon>Pseudomonadati</taxon>
        <taxon>Pseudomonadota</taxon>
        <taxon>Gammaproteobacteria</taxon>
        <taxon>Enterobacterales</taxon>
        <taxon>Erwiniaceae</taxon>
        <taxon>Rosenbergiella</taxon>
    </lineage>
</organism>
<name>A0A1H9DFA7_9GAMM</name>
<sequence>MLTGLDTYSSYWVYRGWLSKTDFDKYWWDDPEYKKKMQPA</sequence>